<evidence type="ECO:0000256" key="5">
    <source>
        <dbReference type="ARBA" id="ARBA00023163"/>
    </source>
</evidence>
<keyword evidence="11" id="KW-1185">Reference proteome</keyword>
<dbReference type="PANTHER" id="PTHR13044">
    <property type="entry name" value="ACTIVATING TRANSCRIPTION FACTOR ATF 4/5"/>
    <property type="match status" value="1"/>
</dbReference>
<dbReference type="GO" id="GO:0000977">
    <property type="term" value="F:RNA polymerase II transcription regulatory region sequence-specific DNA binding"/>
    <property type="evidence" value="ECO:0007669"/>
    <property type="project" value="TreeGrafter"/>
</dbReference>
<dbReference type="EMBL" id="SEYY01018796">
    <property type="protein sequence ID" value="KAB7498978.1"/>
    <property type="molecule type" value="Genomic_DNA"/>
</dbReference>
<evidence type="ECO:0000256" key="7">
    <source>
        <dbReference type="SAM" id="Coils"/>
    </source>
</evidence>
<dbReference type="GO" id="GO:0005634">
    <property type="term" value="C:nucleus"/>
    <property type="evidence" value="ECO:0007669"/>
    <property type="project" value="UniProtKB-SubCell"/>
</dbReference>
<feature type="compositionally biased region" description="Polar residues" evidence="8">
    <location>
        <begin position="326"/>
        <end position="342"/>
    </location>
</feature>
<evidence type="ECO:0000256" key="2">
    <source>
        <dbReference type="ARBA" id="ARBA00007163"/>
    </source>
</evidence>
<gene>
    <name evidence="10" type="primary">Atf4</name>
    <name evidence="10" type="ORF">Anas_05142</name>
</gene>
<evidence type="ECO:0000259" key="9">
    <source>
        <dbReference type="PROSITE" id="PS50217"/>
    </source>
</evidence>
<evidence type="ECO:0000313" key="11">
    <source>
        <dbReference type="Proteomes" id="UP000326759"/>
    </source>
</evidence>
<dbReference type="InterPro" id="IPR004827">
    <property type="entry name" value="bZIP"/>
</dbReference>
<keyword evidence="5" id="KW-0804">Transcription</keyword>
<dbReference type="PANTHER" id="PTHR13044:SF14">
    <property type="entry name" value="CRYPTOCEPHAL, ISOFORM A"/>
    <property type="match status" value="1"/>
</dbReference>
<dbReference type="SMART" id="SM00338">
    <property type="entry name" value="BRLZ"/>
    <property type="match status" value="1"/>
</dbReference>
<dbReference type="OrthoDB" id="5847285at2759"/>
<reference evidence="10 11" key="1">
    <citation type="journal article" date="2019" name="PLoS Biol.">
        <title>Sex chromosomes control vertical transmission of feminizing Wolbachia symbionts in an isopod.</title>
        <authorList>
            <person name="Becking T."/>
            <person name="Chebbi M.A."/>
            <person name="Giraud I."/>
            <person name="Moumen B."/>
            <person name="Laverre T."/>
            <person name="Caubet Y."/>
            <person name="Peccoud J."/>
            <person name="Gilbert C."/>
            <person name="Cordaux R."/>
        </authorList>
    </citation>
    <scope>NUCLEOTIDE SEQUENCE [LARGE SCALE GENOMIC DNA]</scope>
    <source>
        <strain evidence="10">ANa2</strain>
        <tissue evidence="10">Whole body excluding digestive tract and cuticle</tissue>
    </source>
</reference>
<protein>
    <submittedName>
        <fullName evidence="10">Cyclic AMP-dependent transcription factor ATF-4</fullName>
    </submittedName>
</protein>
<accession>A0A5N5SYJ5</accession>
<dbReference type="SUPFAM" id="SSF57959">
    <property type="entry name" value="Leucine zipper domain"/>
    <property type="match status" value="1"/>
</dbReference>
<proteinExistence type="inferred from homology"/>
<feature type="region of interest" description="Disordered" evidence="8">
    <location>
        <begin position="307"/>
        <end position="383"/>
    </location>
</feature>
<dbReference type="AlphaFoldDB" id="A0A5N5SYJ5"/>
<evidence type="ECO:0000256" key="4">
    <source>
        <dbReference type="ARBA" id="ARBA00023125"/>
    </source>
</evidence>
<evidence type="ECO:0000256" key="8">
    <source>
        <dbReference type="SAM" id="MobiDB-lite"/>
    </source>
</evidence>
<dbReference type="PROSITE" id="PS50217">
    <property type="entry name" value="BZIP"/>
    <property type="match status" value="1"/>
</dbReference>
<comment type="subcellular location">
    <subcellularLocation>
        <location evidence="1">Nucleus</location>
    </subcellularLocation>
</comment>
<organism evidence="10 11">
    <name type="scientific">Armadillidium nasatum</name>
    <dbReference type="NCBI Taxonomy" id="96803"/>
    <lineage>
        <taxon>Eukaryota</taxon>
        <taxon>Metazoa</taxon>
        <taxon>Ecdysozoa</taxon>
        <taxon>Arthropoda</taxon>
        <taxon>Crustacea</taxon>
        <taxon>Multicrustacea</taxon>
        <taxon>Malacostraca</taxon>
        <taxon>Eumalacostraca</taxon>
        <taxon>Peracarida</taxon>
        <taxon>Isopoda</taxon>
        <taxon>Oniscidea</taxon>
        <taxon>Crinocheta</taxon>
        <taxon>Armadillidiidae</taxon>
        <taxon>Armadillidium</taxon>
    </lineage>
</organism>
<keyword evidence="6" id="KW-0539">Nucleus</keyword>
<evidence type="ECO:0000256" key="6">
    <source>
        <dbReference type="ARBA" id="ARBA00023242"/>
    </source>
</evidence>
<dbReference type="Gene3D" id="1.20.5.170">
    <property type="match status" value="1"/>
</dbReference>
<keyword evidence="4" id="KW-0238">DNA-binding</keyword>
<evidence type="ECO:0000313" key="10">
    <source>
        <dbReference type="EMBL" id="KAB7498978.1"/>
    </source>
</evidence>
<dbReference type="CDD" id="cd14692">
    <property type="entry name" value="bZIP_ATF4"/>
    <property type="match status" value="1"/>
</dbReference>
<feature type="coiled-coil region" evidence="7">
    <location>
        <begin position="397"/>
        <end position="431"/>
    </location>
</feature>
<sequence>MEARYQHTISSPLLEEGWLDNFKQQDFCEGAKGLNSLHPVSPPSTLNNASTYDEWMELDETLGCNEFEPFNEVLLPETKDFGPGFFGGLDGTKSLPENIFGINELNISNDLYGTDNLHLDNHSEYNDAPAEKPKITTIKLKKVKVPKKNRSCKNNFHIIKYEGDSFPSEAEGSDPSSLFEKEIEFQAAESLFVNEPFEQEFQAAESLFVNEPFEQENNSDEFDGSLKSEIDKLLSDDYIDLNNYLQEIEEPDINTVPSNLTLKEAITMENADIILDAYLSPDRSSFSLDSPQEQSLNLSFQENILSPENSSQCSYSEGVPSPSSSLGDTQFDTILSTDTQMLLSDDSPMSPCSKNESSTRRGRKPRQKMTPESRYLRKKEQNKQAALRYRAKKKLEDEQLMQTLKEEGERNAKLKKERRNLSQEFKFMKKLMEESLVARNLVTPSPNAFH</sequence>
<keyword evidence="3" id="KW-0805">Transcription regulation</keyword>
<dbReference type="Proteomes" id="UP000326759">
    <property type="component" value="Unassembled WGS sequence"/>
</dbReference>
<feature type="compositionally biased region" description="Basic and acidic residues" evidence="8">
    <location>
        <begin position="369"/>
        <end position="382"/>
    </location>
</feature>
<feature type="domain" description="BZIP" evidence="9">
    <location>
        <begin position="372"/>
        <end position="435"/>
    </location>
</feature>
<dbReference type="InterPro" id="IPR046347">
    <property type="entry name" value="bZIP_sf"/>
</dbReference>
<keyword evidence="7" id="KW-0175">Coiled coil</keyword>
<comment type="caution">
    <text evidence="10">The sequence shown here is derived from an EMBL/GenBank/DDBJ whole genome shotgun (WGS) entry which is preliminary data.</text>
</comment>
<dbReference type="GO" id="GO:0001228">
    <property type="term" value="F:DNA-binding transcription activator activity, RNA polymerase II-specific"/>
    <property type="evidence" value="ECO:0007669"/>
    <property type="project" value="TreeGrafter"/>
</dbReference>
<evidence type="ECO:0000256" key="3">
    <source>
        <dbReference type="ARBA" id="ARBA00023015"/>
    </source>
</evidence>
<comment type="similarity">
    <text evidence="2">Belongs to the bZIP family.</text>
</comment>
<evidence type="ECO:0000256" key="1">
    <source>
        <dbReference type="ARBA" id="ARBA00004123"/>
    </source>
</evidence>
<name>A0A5N5SYJ5_9CRUS</name>